<dbReference type="PANTHER" id="PTHR19980">
    <property type="entry name" value="RNA CLEAVAGE STIMULATION FACTOR"/>
    <property type="match status" value="1"/>
</dbReference>
<accession>A0A183IVH4</accession>
<dbReference type="AlphaFoldDB" id="A0A183IVH4"/>
<evidence type="ECO:0000313" key="3">
    <source>
        <dbReference type="WBParaSite" id="SBAD_0000791101-mRNA-1"/>
    </source>
</evidence>
<dbReference type="GO" id="GO:0003729">
    <property type="term" value="F:mRNA binding"/>
    <property type="evidence" value="ECO:0007669"/>
    <property type="project" value="TreeGrafter"/>
</dbReference>
<dbReference type="PANTHER" id="PTHR19980:SF0">
    <property type="entry name" value="CLEAVAGE STIMULATION FACTOR SUBUNIT 3"/>
    <property type="match status" value="1"/>
</dbReference>
<organism evidence="3">
    <name type="scientific">Soboliphyme baturini</name>
    <dbReference type="NCBI Taxonomy" id="241478"/>
    <lineage>
        <taxon>Eukaryota</taxon>
        <taxon>Metazoa</taxon>
        <taxon>Ecdysozoa</taxon>
        <taxon>Nematoda</taxon>
        <taxon>Enoplea</taxon>
        <taxon>Dorylaimia</taxon>
        <taxon>Dioctophymatida</taxon>
        <taxon>Dioctophymatoidea</taxon>
        <taxon>Soboliphymatidae</taxon>
        <taxon>Soboliphyme</taxon>
    </lineage>
</organism>
<reference evidence="3" key="1">
    <citation type="submission" date="2016-06" db="UniProtKB">
        <authorList>
            <consortium name="WormBaseParasite"/>
        </authorList>
    </citation>
    <scope>IDENTIFICATION</scope>
</reference>
<name>A0A183IVH4_9BILA</name>
<gene>
    <name evidence="1" type="ORF">SBAD_LOCUS7621</name>
</gene>
<dbReference type="OrthoDB" id="5837228at2759"/>
<reference evidence="1 2" key="2">
    <citation type="submission" date="2018-11" db="EMBL/GenBank/DDBJ databases">
        <authorList>
            <consortium name="Pathogen Informatics"/>
        </authorList>
    </citation>
    <scope>NUCLEOTIDE SEQUENCE [LARGE SCALE GENOMIC DNA]</scope>
</reference>
<dbReference type="WBParaSite" id="SBAD_0000791101-mRNA-1">
    <property type="protein sequence ID" value="SBAD_0000791101-mRNA-1"/>
    <property type="gene ID" value="SBAD_0000791101"/>
</dbReference>
<dbReference type="EMBL" id="UZAM01010784">
    <property type="protein sequence ID" value="VDP13734.1"/>
    <property type="molecule type" value="Genomic_DNA"/>
</dbReference>
<dbReference type="InterPro" id="IPR045243">
    <property type="entry name" value="Rna14-like"/>
</dbReference>
<evidence type="ECO:0000313" key="1">
    <source>
        <dbReference type="EMBL" id="VDP13734.1"/>
    </source>
</evidence>
<sequence>FFFSSSEVWDRYLEFESLVGDLATILKVNKRRQLAHVLRSGTEPVGNSPEKTSKYRHYDYGDGYPRPNLHQLIPFKPKIITTSSYHPVPGGVFPPPPAVAHFMSLMPPPYSFNGPFVIVDLLIEKFTDMSLGDELPRPNTEPDAVENSDFSNEIKKDFYQLLSTTPDPTQVSNCLAYLSAARAYGSKIEVTVCSCRGQILFSVCHCANLTYVIILCIFMPHTPDEKFSLLNNALCDLYFMLKSENSSAIS</sequence>
<dbReference type="GO" id="GO:0005634">
    <property type="term" value="C:nucleus"/>
    <property type="evidence" value="ECO:0007669"/>
    <property type="project" value="TreeGrafter"/>
</dbReference>
<keyword evidence="2" id="KW-1185">Reference proteome</keyword>
<evidence type="ECO:0000313" key="2">
    <source>
        <dbReference type="Proteomes" id="UP000270296"/>
    </source>
</evidence>
<dbReference type="GO" id="GO:0031124">
    <property type="term" value="P:mRNA 3'-end processing"/>
    <property type="evidence" value="ECO:0007669"/>
    <property type="project" value="InterPro"/>
</dbReference>
<protein>
    <submittedName>
        <fullName evidence="3">Suf domain-containing protein</fullName>
    </submittedName>
</protein>
<dbReference type="Proteomes" id="UP000270296">
    <property type="component" value="Unassembled WGS sequence"/>
</dbReference>
<proteinExistence type="predicted"/>